<dbReference type="EMBL" id="JANJQO010000333">
    <property type="protein sequence ID" value="KAJ2978893.1"/>
    <property type="molecule type" value="Genomic_DNA"/>
</dbReference>
<organism evidence="1 2">
    <name type="scientific">Zarea fungicola</name>
    <dbReference type="NCBI Taxonomy" id="93591"/>
    <lineage>
        <taxon>Eukaryota</taxon>
        <taxon>Fungi</taxon>
        <taxon>Dikarya</taxon>
        <taxon>Ascomycota</taxon>
        <taxon>Pezizomycotina</taxon>
        <taxon>Sordariomycetes</taxon>
        <taxon>Hypocreomycetidae</taxon>
        <taxon>Hypocreales</taxon>
        <taxon>Cordycipitaceae</taxon>
        <taxon>Zarea</taxon>
    </lineage>
</organism>
<sequence>MRCKFKSQLIKFPLNKAPQYKDVPPPQSFSSTNGMTLDSLDIQPRQHDSNARSSAPHTTIPSPISISVDAPPNNQPSELRDRFSAILQPDGFKFDILDCGDWLMHVPARLGSDELLDMAALAFLDALEFLDGGVRLNLDFSTYEAAVAAFEAMLQEPNQTRTPDTLAAIGMIRLAQMWTSNSAQEYMAQMGWICQLLNETVQEGWNDPFGRAVRFGLVQVANDAGPYLPLDEENGQAIESIGLHFLLRLPRLLQTPEPSYDEIKTEYSRLKTEWAFTRTRYQYISNIGKIAGVNKNSLRQTRILLGTTHTIVLGIALILGAYLSAMDPADCSLQQDALNNGREVIQMSQELLTQLHNGIGFTPVSLFASWIATDDPEITFSIFQMVREQDCYWADPDYMKHAKILKERVIQIRSMARAATYMQPGGLQDWHLFTMLTPESGSQLSGNGYQNLLFSG</sequence>
<protein>
    <submittedName>
        <fullName evidence="1">Uncharacterized protein</fullName>
    </submittedName>
</protein>
<proteinExistence type="predicted"/>
<accession>A0ACC1NJA9</accession>
<keyword evidence="2" id="KW-1185">Reference proteome</keyword>
<reference evidence="1" key="1">
    <citation type="submission" date="2022-08" db="EMBL/GenBank/DDBJ databases">
        <title>Genome Sequence of Lecanicillium fungicola.</title>
        <authorList>
            <person name="Buettner E."/>
        </authorList>
    </citation>
    <scope>NUCLEOTIDE SEQUENCE</scope>
    <source>
        <strain evidence="1">Babe33</strain>
    </source>
</reference>
<comment type="caution">
    <text evidence="1">The sequence shown here is derived from an EMBL/GenBank/DDBJ whole genome shotgun (WGS) entry which is preliminary data.</text>
</comment>
<evidence type="ECO:0000313" key="1">
    <source>
        <dbReference type="EMBL" id="KAJ2978893.1"/>
    </source>
</evidence>
<dbReference type="Proteomes" id="UP001143910">
    <property type="component" value="Unassembled WGS sequence"/>
</dbReference>
<name>A0ACC1NJA9_9HYPO</name>
<gene>
    <name evidence="1" type="ORF">NQ176_g3564</name>
</gene>
<evidence type="ECO:0000313" key="2">
    <source>
        <dbReference type="Proteomes" id="UP001143910"/>
    </source>
</evidence>